<accession>A0AA35ZNZ5</accession>
<evidence type="ECO:0000313" key="1">
    <source>
        <dbReference type="EMBL" id="CAI9295654.1"/>
    </source>
</evidence>
<evidence type="ECO:0000313" key="2">
    <source>
        <dbReference type="Proteomes" id="UP001177003"/>
    </source>
</evidence>
<keyword evidence="2" id="KW-1185">Reference proteome</keyword>
<sequence>MLIFERHQKAGCNALTPLFTGIMMIRILVLKEGSQDFLFFLCPVNACQLLDELLLQFCIRNFVVGLTISMDFEQELWVLYKSDLLERSTNSEAWDLYLKHLILKILLEILISVADVIQEAPQQASIYLQAEPLQQLPLEEVFKQEEQQIKIQGE</sequence>
<dbReference type="Proteomes" id="UP001177003">
    <property type="component" value="Chromosome 8"/>
</dbReference>
<name>A0AA35ZNZ5_LACSI</name>
<organism evidence="1 2">
    <name type="scientific">Lactuca saligna</name>
    <name type="common">Willowleaf lettuce</name>
    <dbReference type="NCBI Taxonomy" id="75948"/>
    <lineage>
        <taxon>Eukaryota</taxon>
        <taxon>Viridiplantae</taxon>
        <taxon>Streptophyta</taxon>
        <taxon>Embryophyta</taxon>
        <taxon>Tracheophyta</taxon>
        <taxon>Spermatophyta</taxon>
        <taxon>Magnoliopsida</taxon>
        <taxon>eudicotyledons</taxon>
        <taxon>Gunneridae</taxon>
        <taxon>Pentapetalae</taxon>
        <taxon>asterids</taxon>
        <taxon>campanulids</taxon>
        <taxon>Asterales</taxon>
        <taxon>Asteraceae</taxon>
        <taxon>Cichorioideae</taxon>
        <taxon>Cichorieae</taxon>
        <taxon>Lactucinae</taxon>
        <taxon>Lactuca</taxon>
    </lineage>
</organism>
<proteinExistence type="predicted"/>
<dbReference type="EMBL" id="OX465084">
    <property type="protein sequence ID" value="CAI9295654.1"/>
    <property type="molecule type" value="Genomic_DNA"/>
</dbReference>
<gene>
    <name evidence="1" type="ORF">LSALG_LOCUS34582</name>
</gene>
<protein>
    <submittedName>
        <fullName evidence="1">Uncharacterized protein</fullName>
    </submittedName>
</protein>
<reference evidence="1" key="1">
    <citation type="submission" date="2023-04" db="EMBL/GenBank/DDBJ databases">
        <authorList>
            <person name="Vijverberg K."/>
            <person name="Xiong W."/>
            <person name="Schranz E."/>
        </authorList>
    </citation>
    <scope>NUCLEOTIDE SEQUENCE</scope>
</reference>
<dbReference type="AlphaFoldDB" id="A0AA35ZNZ5"/>